<evidence type="ECO:0000256" key="2">
    <source>
        <dbReference type="ARBA" id="ARBA00012338"/>
    </source>
</evidence>
<dbReference type="Proteomes" id="UP000188235">
    <property type="component" value="Chromosome"/>
</dbReference>
<dbReference type="Gene3D" id="1.10.40.30">
    <property type="entry name" value="Fumarase/aspartase (C-terminal domain)"/>
    <property type="match status" value="1"/>
</dbReference>
<dbReference type="PANTHER" id="PTHR43814">
    <property type="entry name" value="ARGININOSUCCINATE LYASE"/>
    <property type="match status" value="1"/>
</dbReference>
<dbReference type="GO" id="GO:0005829">
    <property type="term" value="C:cytosol"/>
    <property type="evidence" value="ECO:0007669"/>
    <property type="project" value="TreeGrafter"/>
</dbReference>
<dbReference type="PRINTS" id="PR00149">
    <property type="entry name" value="FUMRATELYASE"/>
</dbReference>
<comment type="similarity">
    <text evidence="6">Belongs to the lyase 1 family. Argininosuccinate lyase subfamily.</text>
</comment>
<dbReference type="EC" id="4.3.2.1" evidence="2 6"/>
<dbReference type="PANTHER" id="PTHR43814:SF1">
    <property type="entry name" value="ARGININOSUCCINATE LYASE"/>
    <property type="match status" value="1"/>
</dbReference>
<evidence type="ECO:0000256" key="3">
    <source>
        <dbReference type="ARBA" id="ARBA00022571"/>
    </source>
</evidence>
<dbReference type="Gene3D" id="1.10.275.10">
    <property type="entry name" value="Fumarase/aspartase (N-terminal domain)"/>
    <property type="match status" value="1"/>
</dbReference>
<dbReference type="InterPro" id="IPR024083">
    <property type="entry name" value="Fumarase/histidase_N"/>
</dbReference>
<dbReference type="GO" id="GO:0004056">
    <property type="term" value="F:argininosuccinate lyase activity"/>
    <property type="evidence" value="ECO:0007669"/>
    <property type="project" value="UniProtKB-UniRule"/>
</dbReference>
<dbReference type="Pfam" id="PF14698">
    <property type="entry name" value="ASL_C2"/>
    <property type="match status" value="1"/>
</dbReference>
<dbReference type="InterPro" id="IPR022761">
    <property type="entry name" value="Fumarate_lyase_N"/>
</dbReference>
<evidence type="ECO:0000256" key="6">
    <source>
        <dbReference type="HAMAP-Rule" id="MF_00006"/>
    </source>
</evidence>
<dbReference type="SUPFAM" id="SSF48557">
    <property type="entry name" value="L-aspartase-like"/>
    <property type="match status" value="1"/>
</dbReference>
<gene>
    <name evidence="6" type="primary">argH</name>
    <name evidence="9" type="ORF">BW733_14895</name>
</gene>
<dbReference type="Pfam" id="PF00206">
    <property type="entry name" value="Lyase_1"/>
    <property type="match status" value="1"/>
</dbReference>
<feature type="domain" description="Argininosuccinate lyase C-terminal" evidence="8">
    <location>
        <begin position="367"/>
        <end position="435"/>
    </location>
</feature>
<reference evidence="9 10" key="1">
    <citation type="journal article" date="2008" name="Int. J. Syst. Evol. Microbiol.">
        <title>Tessaracoccus flavescens sp. nov., isolated from marine sediment.</title>
        <authorList>
            <person name="Lee D.W."/>
            <person name="Lee S.D."/>
        </authorList>
    </citation>
    <scope>NUCLEOTIDE SEQUENCE [LARGE SCALE GENOMIC DNA]</scope>
    <source>
        <strain evidence="9 10">SST-39T</strain>
    </source>
</reference>
<dbReference type="KEGG" id="tfa:BW733_14895"/>
<dbReference type="GO" id="GO:0042450">
    <property type="term" value="P:L-arginine biosynthetic process via ornithine"/>
    <property type="evidence" value="ECO:0007669"/>
    <property type="project" value="UniProtKB-UniRule"/>
</dbReference>
<dbReference type="OrthoDB" id="9769623at2"/>
<evidence type="ECO:0000313" key="9">
    <source>
        <dbReference type="EMBL" id="AQP51920.1"/>
    </source>
</evidence>
<dbReference type="AlphaFoldDB" id="A0A1Q2D0G4"/>
<evidence type="ECO:0000259" key="7">
    <source>
        <dbReference type="Pfam" id="PF00206"/>
    </source>
</evidence>
<dbReference type="InterPro" id="IPR029419">
    <property type="entry name" value="Arg_succ_lyase_C"/>
</dbReference>
<dbReference type="EMBL" id="CP019607">
    <property type="protein sequence ID" value="AQP51920.1"/>
    <property type="molecule type" value="Genomic_DNA"/>
</dbReference>
<evidence type="ECO:0000256" key="4">
    <source>
        <dbReference type="ARBA" id="ARBA00022605"/>
    </source>
</evidence>
<dbReference type="InterPro" id="IPR009049">
    <property type="entry name" value="Argininosuccinate_lyase"/>
</dbReference>
<evidence type="ECO:0000256" key="5">
    <source>
        <dbReference type="ARBA" id="ARBA00023239"/>
    </source>
</evidence>
<evidence type="ECO:0000256" key="1">
    <source>
        <dbReference type="ARBA" id="ARBA00004941"/>
    </source>
</evidence>
<sequence>MSTGRLWGGRFEGGPSDAMFALSKSTQFDWRLALHDIAGSRAHAKALTAAGLLDADQAAAMDQGLAELARRVESGEFVAAESDEDVHGALERGLKEIVGDDLGGRIRAGRSRNDQIATLIRSYLREEIRLIAQDVDAVIEALAGQAEANLGAVMPGRTHLQSAQPILLSHHLLAHAWPLVRDIERLRDLDRRLSVSPYGSAALAGTSLGLSPELVAGELGFASSVPNSLDGTAARDLIAEAAYVLAQIGVDLSRLSEDVILWCTAEFGFATLSDAWSTGSSIMPQKKNPDVAELARGKAGRLIGNLTGLLATLKGLPLAYNRDLQEDKEPIFDGIDQLHVLLPAVAGMVATLTFHHDRMAEVAPRGFSLATDIADHLVREGVPFAVAHEVAGESVRYCEERDITLQDLTAEDLPRISEHLDPGVLDVLTVDGSVASRDGRGGTAPVRVAEQAVELRAVQARLREWAALG</sequence>
<organism evidence="9 10">
    <name type="scientific">Tessaracoccus flavescens</name>
    <dbReference type="NCBI Taxonomy" id="399497"/>
    <lineage>
        <taxon>Bacteria</taxon>
        <taxon>Bacillati</taxon>
        <taxon>Actinomycetota</taxon>
        <taxon>Actinomycetes</taxon>
        <taxon>Propionibacteriales</taxon>
        <taxon>Propionibacteriaceae</taxon>
        <taxon>Tessaracoccus</taxon>
    </lineage>
</organism>
<dbReference type="STRING" id="399497.BW733_14895"/>
<evidence type="ECO:0000259" key="8">
    <source>
        <dbReference type="Pfam" id="PF14698"/>
    </source>
</evidence>
<dbReference type="FunFam" id="1.10.40.30:FF:000001">
    <property type="entry name" value="Argininosuccinate lyase"/>
    <property type="match status" value="1"/>
</dbReference>
<comment type="pathway">
    <text evidence="1 6">Amino-acid biosynthesis; L-arginine biosynthesis; L-arginine from L-ornithine and carbamoyl phosphate: step 3/3.</text>
</comment>
<comment type="subcellular location">
    <subcellularLocation>
        <location evidence="6">Cytoplasm</location>
    </subcellularLocation>
</comment>
<feature type="domain" description="Fumarate lyase N-terminal" evidence="7">
    <location>
        <begin position="10"/>
        <end position="304"/>
    </location>
</feature>
<comment type="catalytic activity">
    <reaction evidence="6">
        <text>2-(N(omega)-L-arginino)succinate = fumarate + L-arginine</text>
        <dbReference type="Rhea" id="RHEA:24020"/>
        <dbReference type="ChEBI" id="CHEBI:29806"/>
        <dbReference type="ChEBI" id="CHEBI:32682"/>
        <dbReference type="ChEBI" id="CHEBI:57472"/>
        <dbReference type="EC" id="4.3.2.1"/>
    </reaction>
</comment>
<dbReference type="Gene3D" id="1.20.200.10">
    <property type="entry name" value="Fumarase/aspartase (Central domain)"/>
    <property type="match status" value="1"/>
</dbReference>
<dbReference type="NCBIfam" id="TIGR00838">
    <property type="entry name" value="argH"/>
    <property type="match status" value="1"/>
</dbReference>
<keyword evidence="3 6" id="KW-0055">Arginine biosynthesis</keyword>
<dbReference type="PRINTS" id="PR00145">
    <property type="entry name" value="ARGSUCLYASE"/>
</dbReference>
<dbReference type="InterPro" id="IPR008948">
    <property type="entry name" value="L-Aspartase-like"/>
</dbReference>
<keyword evidence="4 6" id="KW-0028">Amino-acid biosynthesis</keyword>
<dbReference type="InterPro" id="IPR020557">
    <property type="entry name" value="Fumarate_lyase_CS"/>
</dbReference>
<dbReference type="InterPro" id="IPR000362">
    <property type="entry name" value="Fumarate_lyase_fam"/>
</dbReference>
<keyword evidence="10" id="KW-1185">Reference proteome</keyword>
<dbReference type="HAMAP" id="MF_00006">
    <property type="entry name" value="Arg_succ_lyase"/>
    <property type="match status" value="1"/>
</dbReference>
<dbReference type="CDD" id="cd01359">
    <property type="entry name" value="Argininosuccinate_lyase"/>
    <property type="match status" value="1"/>
</dbReference>
<protein>
    <recommendedName>
        <fullName evidence="2 6">Argininosuccinate lyase</fullName>
        <shortName evidence="6">ASAL</shortName>
        <ecNumber evidence="2 6">4.3.2.1</ecNumber>
    </recommendedName>
    <alternativeName>
        <fullName evidence="6">Arginosuccinase</fullName>
    </alternativeName>
</protein>
<keyword evidence="6" id="KW-0963">Cytoplasm</keyword>
<proteinExistence type="inferred from homology"/>
<evidence type="ECO:0000313" key="10">
    <source>
        <dbReference type="Proteomes" id="UP000188235"/>
    </source>
</evidence>
<accession>A0A1Q2D0G4</accession>
<keyword evidence="5 6" id="KW-0456">Lyase</keyword>
<dbReference type="PROSITE" id="PS00163">
    <property type="entry name" value="FUMARATE_LYASES"/>
    <property type="match status" value="1"/>
</dbReference>
<dbReference type="FunFam" id="1.20.200.10:FF:000015">
    <property type="entry name" value="argininosuccinate lyase isoform X2"/>
    <property type="match status" value="1"/>
</dbReference>
<name>A0A1Q2D0G4_9ACTN</name>
<dbReference type="UniPathway" id="UPA00068">
    <property type="reaction ID" value="UER00114"/>
</dbReference>